<dbReference type="InterPro" id="IPR001059">
    <property type="entry name" value="Transl_elong_P/YeiP_cen"/>
</dbReference>
<dbReference type="PANTHER" id="PTHR30053">
    <property type="entry name" value="ELONGATION FACTOR P"/>
    <property type="match status" value="1"/>
</dbReference>
<dbReference type="InterPro" id="IPR012340">
    <property type="entry name" value="NA-bd_OB-fold"/>
</dbReference>
<evidence type="ECO:0000256" key="9">
    <source>
        <dbReference type="RuleBase" id="RU004389"/>
    </source>
</evidence>
<comment type="pathway">
    <text evidence="2 7">Protein biosynthesis; polypeptide chain elongation.</text>
</comment>
<dbReference type="HAMAP" id="MF_00141">
    <property type="entry name" value="EF_P"/>
    <property type="match status" value="1"/>
</dbReference>
<dbReference type="InterPro" id="IPR013185">
    <property type="entry name" value="Transl_elong_KOW-like"/>
</dbReference>
<dbReference type="Pfam" id="PF09285">
    <property type="entry name" value="Elong-fact-P_C"/>
    <property type="match status" value="1"/>
</dbReference>
<protein>
    <recommendedName>
        <fullName evidence="7 8">Elongation factor P</fullName>
        <shortName evidence="7">EF-P</shortName>
    </recommendedName>
</protein>
<dbReference type="PANTHER" id="PTHR30053:SF12">
    <property type="entry name" value="ELONGATION FACTOR P (EF-P) FAMILY PROTEIN"/>
    <property type="match status" value="1"/>
</dbReference>
<evidence type="ECO:0000256" key="8">
    <source>
        <dbReference type="NCBIfam" id="TIGR00038"/>
    </source>
</evidence>
<keyword evidence="6 7" id="KW-0648">Protein biosynthesis</keyword>
<dbReference type="SMART" id="SM01185">
    <property type="entry name" value="EFP"/>
    <property type="match status" value="1"/>
</dbReference>
<dbReference type="PROSITE" id="PS01275">
    <property type="entry name" value="EFP"/>
    <property type="match status" value="1"/>
</dbReference>
<evidence type="ECO:0000313" key="13">
    <source>
        <dbReference type="Proteomes" id="UP000031599"/>
    </source>
</evidence>
<dbReference type="CDD" id="cd04470">
    <property type="entry name" value="S1_EF-P_repeat_1"/>
    <property type="match status" value="1"/>
</dbReference>
<proteinExistence type="inferred from homology"/>
<evidence type="ECO:0000256" key="5">
    <source>
        <dbReference type="ARBA" id="ARBA00022768"/>
    </source>
</evidence>
<dbReference type="Proteomes" id="UP000031599">
    <property type="component" value="Unassembled WGS sequence"/>
</dbReference>
<accession>A0A0C2CUD4</accession>
<dbReference type="InterPro" id="IPR013852">
    <property type="entry name" value="Transl_elong_P/YeiP_CS"/>
</dbReference>
<dbReference type="FunFam" id="2.40.50.140:FF:000004">
    <property type="entry name" value="Elongation factor P"/>
    <property type="match status" value="1"/>
</dbReference>
<keyword evidence="4 7" id="KW-0963">Cytoplasm</keyword>
<comment type="caution">
    <text evidence="12">The sequence shown here is derived from an EMBL/GenBank/DDBJ whole genome shotgun (WGS) entry which is preliminary data.</text>
</comment>
<dbReference type="Pfam" id="PF01132">
    <property type="entry name" value="EFP"/>
    <property type="match status" value="1"/>
</dbReference>
<evidence type="ECO:0000256" key="4">
    <source>
        <dbReference type="ARBA" id="ARBA00022490"/>
    </source>
</evidence>
<dbReference type="UniPathway" id="UPA00345"/>
<keyword evidence="5 7" id="KW-0251">Elongation factor</keyword>
<dbReference type="FunFam" id="2.30.30.30:FF:000003">
    <property type="entry name" value="Elongation factor P"/>
    <property type="match status" value="1"/>
</dbReference>
<dbReference type="FunFam" id="2.40.50.140:FF:000009">
    <property type="entry name" value="Elongation factor P"/>
    <property type="match status" value="1"/>
</dbReference>
<dbReference type="Pfam" id="PF08207">
    <property type="entry name" value="EFP_N"/>
    <property type="match status" value="1"/>
</dbReference>
<reference evidence="12 13" key="1">
    <citation type="submission" date="2014-12" db="EMBL/GenBank/DDBJ databases">
        <title>Genome assembly of Enhygromyxa salina DSM 15201.</title>
        <authorList>
            <person name="Sharma G."/>
            <person name="Subramanian S."/>
        </authorList>
    </citation>
    <scope>NUCLEOTIDE SEQUENCE [LARGE SCALE GENOMIC DNA]</scope>
    <source>
        <strain evidence="12 13">DSM 15201</strain>
    </source>
</reference>
<dbReference type="SMART" id="SM00841">
    <property type="entry name" value="Elong-fact-P_C"/>
    <property type="match status" value="1"/>
</dbReference>
<dbReference type="Gene3D" id="2.30.30.30">
    <property type="match status" value="1"/>
</dbReference>
<dbReference type="NCBIfam" id="TIGR00038">
    <property type="entry name" value="efp"/>
    <property type="match status" value="1"/>
</dbReference>
<dbReference type="InterPro" id="IPR020599">
    <property type="entry name" value="Transl_elong_fac_P/YeiP"/>
</dbReference>
<evidence type="ECO:0000256" key="1">
    <source>
        <dbReference type="ARBA" id="ARBA00004496"/>
    </source>
</evidence>
<dbReference type="GO" id="GO:0003746">
    <property type="term" value="F:translation elongation factor activity"/>
    <property type="evidence" value="ECO:0007669"/>
    <property type="project" value="UniProtKB-UniRule"/>
</dbReference>
<comment type="subcellular location">
    <subcellularLocation>
        <location evidence="1 7">Cytoplasm</location>
    </subcellularLocation>
</comment>
<dbReference type="SUPFAM" id="SSF50249">
    <property type="entry name" value="Nucleic acid-binding proteins"/>
    <property type="match status" value="2"/>
</dbReference>
<dbReference type="Gene3D" id="2.40.50.140">
    <property type="entry name" value="Nucleic acid-binding proteins"/>
    <property type="match status" value="2"/>
</dbReference>
<dbReference type="InterPro" id="IPR015365">
    <property type="entry name" value="Elong-fact-P_C"/>
</dbReference>
<dbReference type="EMBL" id="JMCC02000104">
    <property type="protein sequence ID" value="KIG13205.1"/>
    <property type="molecule type" value="Genomic_DNA"/>
</dbReference>
<dbReference type="InterPro" id="IPR008991">
    <property type="entry name" value="Translation_prot_SH3-like_sf"/>
</dbReference>
<dbReference type="GO" id="GO:0005829">
    <property type="term" value="C:cytosol"/>
    <property type="evidence" value="ECO:0007669"/>
    <property type="project" value="UniProtKB-ARBA"/>
</dbReference>
<feature type="domain" description="Elongation factor P C-terminal" evidence="10">
    <location>
        <begin position="128"/>
        <end position="183"/>
    </location>
</feature>
<gene>
    <name evidence="7" type="primary">efp</name>
    <name evidence="12" type="ORF">DB30_00428</name>
</gene>
<feature type="domain" description="Translation elongation factor P/YeiP central" evidence="11">
    <location>
        <begin position="66"/>
        <end position="120"/>
    </location>
</feature>
<evidence type="ECO:0000259" key="11">
    <source>
        <dbReference type="SMART" id="SM01185"/>
    </source>
</evidence>
<organism evidence="12 13">
    <name type="scientific">Enhygromyxa salina</name>
    <dbReference type="NCBI Taxonomy" id="215803"/>
    <lineage>
        <taxon>Bacteria</taxon>
        <taxon>Pseudomonadati</taxon>
        <taxon>Myxococcota</taxon>
        <taxon>Polyangia</taxon>
        <taxon>Nannocystales</taxon>
        <taxon>Nannocystaceae</taxon>
        <taxon>Enhygromyxa</taxon>
    </lineage>
</organism>
<comment type="similarity">
    <text evidence="3 7 9">Belongs to the elongation factor P family.</text>
</comment>
<evidence type="ECO:0000259" key="10">
    <source>
        <dbReference type="SMART" id="SM00841"/>
    </source>
</evidence>
<evidence type="ECO:0000313" key="12">
    <source>
        <dbReference type="EMBL" id="KIG13205.1"/>
    </source>
</evidence>
<comment type="function">
    <text evidence="7">Involved in peptide bond synthesis. Stimulates efficient translation and peptide-bond synthesis on native or reconstituted 70S ribosomes in vitro. Probably functions indirectly by altering the affinity of the ribosome for aminoacyl-tRNA, thus increasing their reactivity as acceptors for peptidyl transferase.</text>
</comment>
<dbReference type="PIRSF" id="PIRSF005901">
    <property type="entry name" value="EF-P"/>
    <property type="match status" value="1"/>
</dbReference>
<evidence type="ECO:0000256" key="3">
    <source>
        <dbReference type="ARBA" id="ARBA00009479"/>
    </source>
</evidence>
<name>A0A0C2CUD4_9BACT</name>
<dbReference type="GO" id="GO:0043043">
    <property type="term" value="P:peptide biosynthetic process"/>
    <property type="evidence" value="ECO:0007669"/>
    <property type="project" value="InterPro"/>
</dbReference>
<dbReference type="RefSeq" id="WP_052556125.1">
    <property type="nucleotide sequence ID" value="NZ_JMCC02000104.1"/>
</dbReference>
<dbReference type="NCBIfam" id="NF001810">
    <property type="entry name" value="PRK00529.1"/>
    <property type="match status" value="1"/>
</dbReference>
<dbReference type="CDD" id="cd05794">
    <property type="entry name" value="S1_EF-P_repeat_2"/>
    <property type="match status" value="1"/>
</dbReference>
<dbReference type="InterPro" id="IPR011768">
    <property type="entry name" value="Transl_elongation_fac_P"/>
</dbReference>
<evidence type="ECO:0000256" key="2">
    <source>
        <dbReference type="ARBA" id="ARBA00004815"/>
    </source>
</evidence>
<evidence type="ECO:0000256" key="7">
    <source>
        <dbReference type="HAMAP-Rule" id="MF_00141"/>
    </source>
</evidence>
<dbReference type="InterPro" id="IPR014722">
    <property type="entry name" value="Rib_uL2_dom2"/>
</dbReference>
<dbReference type="SUPFAM" id="SSF50104">
    <property type="entry name" value="Translation proteins SH3-like domain"/>
    <property type="match status" value="1"/>
</dbReference>
<sequence length="186" mass="20590">MDVSDLKKNSKLEIDGQPWVVTDFQFVKPGKGQGLYKCKIKNMITGAVIDRTWRSGERLTDADVESRKFEFLFSTGDAYTFMDSATYEQVELQADLAGDEAKFLMDNLSVDILFYNGRPVGLTLPSHVTMEVAQCEPGVKGDTATGATKGATLQTGYEVQVPLFIKIGDKLKIDTRTGAYVERVND</sequence>
<dbReference type="AlphaFoldDB" id="A0A0C2CUD4"/>
<evidence type="ECO:0000256" key="6">
    <source>
        <dbReference type="ARBA" id="ARBA00022917"/>
    </source>
</evidence>